<evidence type="ECO:0000313" key="6">
    <source>
        <dbReference type="EMBL" id="TCP19504.1"/>
    </source>
</evidence>
<comment type="caution">
    <text evidence="6">The sequence shown here is derived from an EMBL/GenBank/DDBJ whole genome shotgun (WGS) entry which is preliminary data.</text>
</comment>
<evidence type="ECO:0000313" key="7">
    <source>
        <dbReference type="Proteomes" id="UP000295416"/>
    </source>
</evidence>
<keyword evidence="7" id="KW-1185">Reference proteome</keyword>
<gene>
    <name evidence="6" type="ORF">EV207_1629</name>
</gene>
<dbReference type="Pfam" id="PF04284">
    <property type="entry name" value="DUF441"/>
    <property type="match status" value="1"/>
</dbReference>
<organism evidence="6 7">
    <name type="scientific">Scopulibacillus darangshiensis</name>
    <dbReference type="NCBI Taxonomy" id="442528"/>
    <lineage>
        <taxon>Bacteria</taxon>
        <taxon>Bacillati</taxon>
        <taxon>Bacillota</taxon>
        <taxon>Bacilli</taxon>
        <taxon>Bacillales</taxon>
        <taxon>Sporolactobacillaceae</taxon>
        <taxon>Scopulibacillus</taxon>
    </lineage>
</organism>
<dbReference type="HAMAP" id="MF_01874">
    <property type="entry name" value="UPF0756"/>
    <property type="match status" value="1"/>
</dbReference>
<feature type="transmembrane region" description="Helical" evidence="5">
    <location>
        <begin position="135"/>
        <end position="152"/>
    </location>
</feature>
<evidence type="ECO:0000256" key="2">
    <source>
        <dbReference type="ARBA" id="ARBA00022692"/>
    </source>
</evidence>
<protein>
    <recommendedName>
        <fullName evidence="5">UPF0756 membrane protein EV207_1629</fullName>
    </recommendedName>
</protein>
<proteinExistence type="inferred from homology"/>
<dbReference type="RefSeq" id="WP_132748365.1">
    <property type="nucleotide sequence ID" value="NZ_SLXK01000062.1"/>
</dbReference>
<evidence type="ECO:0000256" key="4">
    <source>
        <dbReference type="ARBA" id="ARBA00023136"/>
    </source>
</evidence>
<dbReference type="PANTHER" id="PTHR38452">
    <property type="entry name" value="UPF0756 MEMBRANE PROTEIN YEAL"/>
    <property type="match status" value="1"/>
</dbReference>
<dbReference type="Proteomes" id="UP000295416">
    <property type="component" value="Unassembled WGS sequence"/>
</dbReference>
<evidence type="ECO:0000256" key="3">
    <source>
        <dbReference type="ARBA" id="ARBA00022989"/>
    </source>
</evidence>
<dbReference type="PANTHER" id="PTHR38452:SF1">
    <property type="entry name" value="UPF0756 MEMBRANE PROTEIN YEAL"/>
    <property type="match status" value="1"/>
</dbReference>
<feature type="transmembrane region" description="Helical" evidence="5">
    <location>
        <begin position="51"/>
        <end position="74"/>
    </location>
</feature>
<name>A0A4R2NEL6_9BACL</name>
<comment type="similarity">
    <text evidence="5">Belongs to the UPF0756 family.</text>
</comment>
<evidence type="ECO:0000256" key="1">
    <source>
        <dbReference type="ARBA" id="ARBA00022475"/>
    </source>
</evidence>
<comment type="caution">
    <text evidence="5">Lacks conserved residue(s) required for the propagation of feature annotation.</text>
</comment>
<dbReference type="OrthoDB" id="80306at2"/>
<dbReference type="InterPro" id="IPR007382">
    <property type="entry name" value="UPF0756_TM"/>
</dbReference>
<feature type="transmembrane region" description="Helical" evidence="5">
    <location>
        <begin position="86"/>
        <end position="104"/>
    </location>
</feature>
<accession>A0A4R2NEL6</accession>
<keyword evidence="4 5" id="KW-0472">Membrane</keyword>
<reference evidence="6 7" key="1">
    <citation type="submission" date="2019-03" db="EMBL/GenBank/DDBJ databases">
        <title>Genomic Encyclopedia of Type Strains, Phase IV (KMG-IV): sequencing the most valuable type-strain genomes for metagenomic binning, comparative biology and taxonomic classification.</title>
        <authorList>
            <person name="Goeker M."/>
        </authorList>
    </citation>
    <scope>NUCLEOTIDE SEQUENCE [LARGE SCALE GENOMIC DNA]</scope>
    <source>
        <strain evidence="6 7">DSM 19377</strain>
    </source>
</reference>
<dbReference type="EMBL" id="SLXK01000062">
    <property type="protein sequence ID" value="TCP19504.1"/>
    <property type="molecule type" value="Genomic_DNA"/>
</dbReference>
<keyword evidence="3 5" id="KW-1133">Transmembrane helix</keyword>
<keyword evidence="1 5" id="KW-1003">Cell membrane</keyword>
<keyword evidence="2 5" id="KW-0812">Transmembrane</keyword>
<sequence>MFTQAALFLAILFLIGLLAKNQSLMIAAALLFVIKVSGLDSKIFPTLQSKGINWGVTIILIAVIVPIASGEIGFKQLVDTVKSLDAWIAIGAGALVALIARGGIDLLSNNPQITIALVLGTILAVGLFKGVPVGPLIGAGIAYFVIQAVHWGQNL</sequence>
<comment type="subcellular location">
    <subcellularLocation>
        <location evidence="5">Cell membrane</location>
        <topology evidence="5">Multi-pass membrane protein</topology>
    </subcellularLocation>
</comment>
<evidence type="ECO:0000256" key="5">
    <source>
        <dbReference type="HAMAP-Rule" id="MF_01874"/>
    </source>
</evidence>
<dbReference type="GO" id="GO:0005886">
    <property type="term" value="C:plasma membrane"/>
    <property type="evidence" value="ECO:0007669"/>
    <property type="project" value="UniProtKB-SubCell"/>
</dbReference>
<dbReference type="AlphaFoldDB" id="A0A4R2NEL6"/>